<keyword evidence="3" id="KW-1185">Reference proteome</keyword>
<dbReference type="InterPro" id="IPR002035">
    <property type="entry name" value="VWF_A"/>
</dbReference>
<proteinExistence type="predicted"/>
<dbReference type="InterPro" id="IPR036465">
    <property type="entry name" value="vWFA_dom_sf"/>
</dbReference>
<sequence>MKEKIIISLVFILFVLQSAKSQRVEQSIPEKTRILFLFDASGSMLAPWGNELRIDAAKRVLTNLVDSLRVNNKIELALRPYGHLTPAKERNCQDTKLEIPFAPKNNDRIIDRLKYIYPKGTTPIAYSLEQSANDFPKDDSYRNIIIIITDGIESCDGNPCAVSLELQKKDIFLRPFVIGLGMEEKFASEFDCMGEYYNAKNISAFQSVLNGILSQSLSKTTASVELLDQLGKPVEKDVNVSFINTFTGISEFDFIHFRDRNGKPDTVEVDPVLSYDVVVNTLPPVVKRNVSLKGGTHNIIKIKTPQGSLQINQDNTTEYESDVRVLVKKATESAIINTQTIRSEEKYLIGKYDLEILTLPKIEIDGVEVKQGRSQTIEIPAPGRINISYSSRGIGSLYSIDDNGRQTWIKKLDLKGGKSSFGIQPGKYKYVFRSDQAMGSKYTQIKEFNIQSGQTLNLKIY</sequence>
<feature type="domain" description="VWFA" evidence="1">
    <location>
        <begin position="33"/>
        <end position="230"/>
    </location>
</feature>
<dbReference type="STRING" id="1028.SAMN05661096_02533"/>
<dbReference type="RefSeq" id="WP_085517706.1">
    <property type="nucleotide sequence ID" value="NZ_FXAW01000005.1"/>
</dbReference>
<protein>
    <submittedName>
        <fullName evidence="2">Ca-activated chloride channel family protein</fullName>
    </submittedName>
</protein>
<evidence type="ECO:0000313" key="2">
    <source>
        <dbReference type="EMBL" id="SMG38379.1"/>
    </source>
</evidence>
<name>A0A1X7KBW3_9BACT</name>
<dbReference type="EMBL" id="FXAW01000005">
    <property type="protein sequence ID" value="SMG38379.1"/>
    <property type="molecule type" value="Genomic_DNA"/>
</dbReference>
<accession>A0A1X7KBW3</accession>
<dbReference type="AlphaFoldDB" id="A0A1X7KBW3"/>
<reference evidence="3" key="1">
    <citation type="submission" date="2017-04" db="EMBL/GenBank/DDBJ databases">
        <authorList>
            <person name="Varghese N."/>
            <person name="Submissions S."/>
        </authorList>
    </citation>
    <scope>NUCLEOTIDE SEQUENCE [LARGE SCALE GENOMIC DNA]</scope>
    <source>
        <strain evidence="3">DSM 4125</strain>
    </source>
</reference>
<organism evidence="2 3">
    <name type="scientific">Marivirga sericea</name>
    <dbReference type="NCBI Taxonomy" id="1028"/>
    <lineage>
        <taxon>Bacteria</taxon>
        <taxon>Pseudomonadati</taxon>
        <taxon>Bacteroidota</taxon>
        <taxon>Cytophagia</taxon>
        <taxon>Cytophagales</taxon>
        <taxon>Marivirgaceae</taxon>
        <taxon>Marivirga</taxon>
    </lineage>
</organism>
<dbReference type="Gene3D" id="3.40.50.410">
    <property type="entry name" value="von Willebrand factor, type A domain"/>
    <property type="match status" value="1"/>
</dbReference>
<dbReference type="Proteomes" id="UP000193804">
    <property type="component" value="Unassembled WGS sequence"/>
</dbReference>
<dbReference type="PROSITE" id="PS50234">
    <property type="entry name" value="VWFA"/>
    <property type="match status" value="1"/>
</dbReference>
<dbReference type="Pfam" id="PF00092">
    <property type="entry name" value="VWA"/>
    <property type="match status" value="1"/>
</dbReference>
<evidence type="ECO:0000313" key="3">
    <source>
        <dbReference type="Proteomes" id="UP000193804"/>
    </source>
</evidence>
<dbReference type="OrthoDB" id="5348860at2"/>
<evidence type="ECO:0000259" key="1">
    <source>
        <dbReference type="PROSITE" id="PS50234"/>
    </source>
</evidence>
<dbReference type="SUPFAM" id="SSF53300">
    <property type="entry name" value="vWA-like"/>
    <property type="match status" value="1"/>
</dbReference>
<gene>
    <name evidence="2" type="ORF">SAMN05661096_02533</name>
</gene>
<dbReference type="SMART" id="SM00327">
    <property type="entry name" value="VWA"/>
    <property type="match status" value="1"/>
</dbReference>